<sequence>MSYITRLAGVEIPVSNLKAAIEWYEGVIGVRTVGEFNESWKEAMLDFPGHPAGIYLVQTDSADRLKFHNTNHGYTQSVVDFYTEDLAGFHQYLLSLGVPTNRQTIDVQPGEISGFGFFDPDGNSLGATNG</sequence>
<dbReference type="InterPro" id="IPR029068">
    <property type="entry name" value="Glyas_Bleomycin-R_OHBP_Dase"/>
</dbReference>
<dbReference type="EMBL" id="JACXZA010000006">
    <property type="protein sequence ID" value="MBD3921619.1"/>
    <property type="molecule type" value="Genomic_DNA"/>
</dbReference>
<evidence type="ECO:0000259" key="1">
    <source>
        <dbReference type="PROSITE" id="PS51819"/>
    </source>
</evidence>
<proteinExistence type="predicted"/>
<dbReference type="SUPFAM" id="SSF54593">
    <property type="entry name" value="Glyoxalase/Bleomycin resistance protein/Dihydroxybiphenyl dioxygenase"/>
    <property type="match status" value="1"/>
</dbReference>
<dbReference type="InterPro" id="IPR004360">
    <property type="entry name" value="Glyas_Fos-R_dOase_dom"/>
</dbReference>
<gene>
    <name evidence="2" type="ORF">H8B09_22815</name>
</gene>
<evidence type="ECO:0000313" key="2">
    <source>
        <dbReference type="EMBL" id="MBD3921619.1"/>
    </source>
</evidence>
<dbReference type="Proteomes" id="UP000609346">
    <property type="component" value="Unassembled WGS sequence"/>
</dbReference>
<name>A0ABR8N583_9BACL</name>
<organism evidence="2 3">
    <name type="scientific">Paenibacillus terricola</name>
    <dbReference type="NCBI Taxonomy" id="2763503"/>
    <lineage>
        <taxon>Bacteria</taxon>
        <taxon>Bacillati</taxon>
        <taxon>Bacillota</taxon>
        <taxon>Bacilli</taxon>
        <taxon>Bacillales</taxon>
        <taxon>Paenibacillaceae</taxon>
        <taxon>Paenibacillus</taxon>
    </lineage>
</organism>
<feature type="domain" description="VOC" evidence="1">
    <location>
        <begin position="6"/>
        <end position="130"/>
    </location>
</feature>
<evidence type="ECO:0000313" key="3">
    <source>
        <dbReference type="Proteomes" id="UP000609346"/>
    </source>
</evidence>
<reference evidence="2 3" key="1">
    <citation type="submission" date="2020-09" db="EMBL/GenBank/DDBJ databases">
        <title>Paenibacillus sp. strain PR3 16S rRNA gene Genome sequencing and assembly.</title>
        <authorList>
            <person name="Kim J."/>
        </authorList>
    </citation>
    <scope>NUCLEOTIDE SEQUENCE [LARGE SCALE GENOMIC DNA]</scope>
    <source>
        <strain evidence="2 3">PR3</strain>
    </source>
</reference>
<dbReference type="Gene3D" id="3.10.180.10">
    <property type="entry name" value="2,3-Dihydroxybiphenyl 1,2-Dioxygenase, domain 1"/>
    <property type="match status" value="1"/>
</dbReference>
<protein>
    <submittedName>
        <fullName evidence="2">VOC family protein</fullName>
    </submittedName>
</protein>
<accession>A0ABR8N583</accession>
<keyword evidence="3" id="KW-1185">Reference proteome</keyword>
<comment type="caution">
    <text evidence="2">The sequence shown here is derived from an EMBL/GenBank/DDBJ whole genome shotgun (WGS) entry which is preliminary data.</text>
</comment>
<dbReference type="PROSITE" id="PS51819">
    <property type="entry name" value="VOC"/>
    <property type="match status" value="1"/>
</dbReference>
<dbReference type="InterPro" id="IPR037523">
    <property type="entry name" value="VOC_core"/>
</dbReference>
<dbReference type="CDD" id="cd06587">
    <property type="entry name" value="VOC"/>
    <property type="match status" value="1"/>
</dbReference>
<dbReference type="RefSeq" id="WP_191205912.1">
    <property type="nucleotide sequence ID" value="NZ_JACXZA010000006.1"/>
</dbReference>
<dbReference type="Pfam" id="PF00903">
    <property type="entry name" value="Glyoxalase"/>
    <property type="match status" value="1"/>
</dbReference>